<feature type="repeat" description="TPR" evidence="3">
    <location>
        <begin position="251"/>
        <end position="284"/>
    </location>
</feature>
<dbReference type="InterPro" id="IPR019734">
    <property type="entry name" value="TPR_rpt"/>
</dbReference>
<dbReference type="Pfam" id="PF12770">
    <property type="entry name" value="CHAT"/>
    <property type="match status" value="1"/>
</dbReference>
<dbReference type="RefSeq" id="WP_182412974.1">
    <property type="nucleotide sequence ID" value="NZ_CP055153.1"/>
</dbReference>
<reference evidence="6 7" key="1">
    <citation type="submission" date="2020-06" db="EMBL/GenBank/DDBJ databases">
        <authorList>
            <person name="Hwang Y.J."/>
        </authorList>
    </citation>
    <scope>NUCLEOTIDE SEQUENCE [LARGE SCALE GENOMIC DNA]</scope>
    <source>
        <strain evidence="6 7">KUDC8001</strain>
    </source>
</reference>
<dbReference type="InterPro" id="IPR011990">
    <property type="entry name" value="TPR-like_helical_dom_sf"/>
</dbReference>
<evidence type="ECO:0000313" key="6">
    <source>
        <dbReference type="EMBL" id="QMU30527.1"/>
    </source>
</evidence>
<protein>
    <submittedName>
        <fullName evidence="6">CHAT domain-containing protein</fullName>
    </submittedName>
</protein>
<name>A0A7L7LCQ2_9BACT</name>
<dbReference type="InterPro" id="IPR024983">
    <property type="entry name" value="CHAT_dom"/>
</dbReference>
<dbReference type="KEGG" id="add:HUW48_21990"/>
<proteinExistence type="predicted"/>
<dbReference type="SUPFAM" id="SSF48452">
    <property type="entry name" value="TPR-like"/>
    <property type="match status" value="4"/>
</dbReference>
<dbReference type="PANTHER" id="PTHR45641">
    <property type="entry name" value="TETRATRICOPEPTIDE REPEAT PROTEIN (AFU_ORTHOLOGUE AFUA_6G03870)"/>
    <property type="match status" value="1"/>
</dbReference>
<keyword evidence="4" id="KW-0472">Membrane</keyword>
<evidence type="ECO:0000256" key="4">
    <source>
        <dbReference type="SAM" id="Phobius"/>
    </source>
</evidence>
<dbReference type="Pfam" id="PF13424">
    <property type="entry name" value="TPR_12"/>
    <property type="match status" value="3"/>
</dbReference>
<dbReference type="Pfam" id="PF13374">
    <property type="entry name" value="TPR_10"/>
    <property type="match status" value="1"/>
</dbReference>
<keyword evidence="1" id="KW-0677">Repeat</keyword>
<sequence>MDKDICRITIVLLVIQILFGCEKRTALSSKPDSPQEKTSYQFEQNYYNNAITLSDSAHFDSSNILFQKAATQYYRKQEWHLYLRCKNRIGANYQLMGNLDKANQIFEKNLNFGLLHLPDSSAEIARTYNYLGELATFQGKLHKADSLLHLALNINHKLNNKDYYALAESLRGIGEISYKKAEYENALHALKKSLNIYQNHVGIQDKSAARCYMVLGNIYYQQQLVDSAFYMYKESLAIIVKNRGRNHPERGKIYANLGMISNAMGDGPQAIAYYQKALNIYKIVLGERNVNVAIVYNNLGNTYEDKGDYERAIAYYMNAVAIFLEQFGEFYPDLGVIYGNLGVSYYNLGYIDKAIESYRKALQIIGKVASPVEGAYIHNNLGQALAKKGQIKLALANCNKALDLYSSDSTEEDYQLGQASCYSAIAEIFMSQHAYDKANFNFEKSLRIYTQISGRKHPHVAGLLTDIGDAWLGKDELDSASFYYDQSIKSLVPHYTFRSTLSEADLQKVAAKNHLARALVAKAKTFRKKYDQNKSDINLLKSALTYYQLTTQAINMLRQSYKGEEAKLLLNSYTSNIYQQGLETATLLYELTHNSKYIDQAFIFSEKGKASVLLEVTKQIGAAYKAGIPDSIVAIEDSLRSRIAFYERKLAEVSSESSVKGTYISELQSKLAETKRYYAEFVERIEKTYPNYYSLKFSNTVARIKDVQKILVPSQSLIEFAFTDSLLYIFAISPTQYSLVRVSNDSLIQRVQLMRAALINENKQVYVKEAHNIYNSLLAPLEEQLKGVKRLIIIPDMELSYVPFEILLKEKPEPSRLDYSSLNYLVKDYQMSYHYSATLLLDNHNKKYQNAPKSFLGLAPSNQNISLAKTVSNESVALRGSVDSFPDLPGSREEVEKIAKMFRGNYYLNNAANKALFKSLAPQYNIIHLATHGLIDDEHPNLSKLVFYSENKTEEDRYLYAYELYNLKLRAELVTLSACNTGVGKLQKGEGVISFARGFAYAGCPAMLVSLWPATDKPTSRIMQYFYEGLKKGLAKDDALYQAKLQYLNSADDNQSNPALWGSFVIVGNAEPLHKQSSKILPFLIAGLCLLVLIFAGLLKLKQ</sequence>
<organism evidence="6 7">
    <name type="scientific">Adhaeribacter radiodurans</name>
    <dbReference type="NCBI Taxonomy" id="2745197"/>
    <lineage>
        <taxon>Bacteria</taxon>
        <taxon>Pseudomonadati</taxon>
        <taxon>Bacteroidota</taxon>
        <taxon>Cytophagia</taxon>
        <taxon>Cytophagales</taxon>
        <taxon>Hymenobacteraceae</taxon>
        <taxon>Adhaeribacter</taxon>
    </lineage>
</organism>
<dbReference type="PROSITE" id="PS50005">
    <property type="entry name" value="TPR"/>
    <property type="match status" value="4"/>
</dbReference>
<feature type="domain" description="CHAT" evidence="5">
    <location>
        <begin position="769"/>
        <end position="1069"/>
    </location>
</feature>
<feature type="repeat" description="TPR" evidence="3">
    <location>
        <begin position="167"/>
        <end position="200"/>
    </location>
</feature>
<dbReference type="PANTHER" id="PTHR45641:SF1">
    <property type="entry name" value="AAA+ ATPASE DOMAIN-CONTAINING PROTEIN"/>
    <property type="match status" value="1"/>
</dbReference>
<dbReference type="Gene3D" id="1.25.40.10">
    <property type="entry name" value="Tetratricopeptide repeat domain"/>
    <property type="match status" value="3"/>
</dbReference>
<keyword evidence="4" id="KW-0812">Transmembrane</keyword>
<evidence type="ECO:0000259" key="5">
    <source>
        <dbReference type="Pfam" id="PF12770"/>
    </source>
</evidence>
<dbReference type="EMBL" id="CP055153">
    <property type="protein sequence ID" value="QMU30527.1"/>
    <property type="molecule type" value="Genomic_DNA"/>
</dbReference>
<evidence type="ECO:0000256" key="3">
    <source>
        <dbReference type="PROSITE-ProRule" id="PRU00339"/>
    </source>
</evidence>
<feature type="repeat" description="TPR" evidence="3">
    <location>
        <begin position="335"/>
        <end position="368"/>
    </location>
</feature>
<keyword evidence="4" id="KW-1133">Transmembrane helix</keyword>
<dbReference type="PROSITE" id="PS51257">
    <property type="entry name" value="PROKAR_LIPOPROTEIN"/>
    <property type="match status" value="1"/>
</dbReference>
<evidence type="ECO:0000313" key="7">
    <source>
        <dbReference type="Proteomes" id="UP000514509"/>
    </source>
</evidence>
<feature type="repeat" description="TPR" evidence="3">
    <location>
        <begin position="293"/>
        <end position="326"/>
    </location>
</feature>
<evidence type="ECO:0000256" key="1">
    <source>
        <dbReference type="ARBA" id="ARBA00022737"/>
    </source>
</evidence>
<keyword evidence="2 3" id="KW-0802">TPR repeat</keyword>
<dbReference type="Pfam" id="PF13181">
    <property type="entry name" value="TPR_8"/>
    <property type="match status" value="1"/>
</dbReference>
<feature type="transmembrane region" description="Helical" evidence="4">
    <location>
        <begin position="1080"/>
        <end position="1099"/>
    </location>
</feature>
<dbReference type="Proteomes" id="UP000514509">
    <property type="component" value="Chromosome"/>
</dbReference>
<gene>
    <name evidence="6" type="ORF">HUW48_21990</name>
</gene>
<reference evidence="6 7" key="2">
    <citation type="submission" date="2020-08" db="EMBL/GenBank/DDBJ databases">
        <title>Adhaeribacter dokdonensis sp. nov., isolated from the rhizosphere of Elymus tsukushiensis, a plant native to the Dokdo Islands, Republic of Korea.</title>
        <authorList>
            <person name="Ghim S.Y."/>
        </authorList>
    </citation>
    <scope>NUCLEOTIDE SEQUENCE [LARGE SCALE GENOMIC DNA]</scope>
    <source>
        <strain evidence="6 7">KUDC8001</strain>
    </source>
</reference>
<dbReference type="SMART" id="SM00028">
    <property type="entry name" value="TPR"/>
    <property type="match status" value="9"/>
</dbReference>
<keyword evidence="7" id="KW-1185">Reference proteome</keyword>
<dbReference type="AlphaFoldDB" id="A0A7L7LCQ2"/>
<evidence type="ECO:0000256" key="2">
    <source>
        <dbReference type="ARBA" id="ARBA00022803"/>
    </source>
</evidence>
<dbReference type="PROSITE" id="PS50293">
    <property type="entry name" value="TPR_REGION"/>
    <property type="match status" value="2"/>
</dbReference>
<accession>A0A7L7LCQ2</accession>